<sequence>MEKLEIEARLKKSELFEKVEKYISDLGYKITSRDLNRPWGGFFVLDESQILKFKTDFFSDVDLSADQLEQKLSPKFLLVAPGARLSWQYHFRRAELWKLIAGKSAISRSFSDEQGPVEEMILGNVVSLQKGERHRLIGTESWGVVAEIWMHADPANPSDEEDIVRLQDDYFRK</sequence>
<evidence type="ECO:0000313" key="2">
    <source>
        <dbReference type="EMBL" id="SDA69820.1"/>
    </source>
</evidence>
<dbReference type="SUPFAM" id="SSF51182">
    <property type="entry name" value="RmlC-like cupins"/>
    <property type="match status" value="1"/>
</dbReference>
<organism evidence="2 3">
    <name type="scientific">Algoriphagus alkaliphilus</name>
    <dbReference type="NCBI Taxonomy" id="279824"/>
    <lineage>
        <taxon>Bacteria</taxon>
        <taxon>Pseudomonadati</taxon>
        <taxon>Bacteroidota</taxon>
        <taxon>Cytophagia</taxon>
        <taxon>Cytophagales</taxon>
        <taxon>Cyclobacteriaceae</taxon>
        <taxon>Algoriphagus</taxon>
    </lineage>
</organism>
<proteinExistence type="predicted"/>
<dbReference type="InterPro" id="IPR001538">
    <property type="entry name" value="Man6P_isomerase-2_C"/>
</dbReference>
<keyword evidence="3" id="KW-1185">Reference proteome</keyword>
<dbReference type="GO" id="GO:0016779">
    <property type="term" value="F:nucleotidyltransferase activity"/>
    <property type="evidence" value="ECO:0007669"/>
    <property type="project" value="InterPro"/>
</dbReference>
<keyword evidence="2" id="KW-0413">Isomerase</keyword>
<dbReference type="GO" id="GO:0005976">
    <property type="term" value="P:polysaccharide metabolic process"/>
    <property type="evidence" value="ECO:0007669"/>
    <property type="project" value="InterPro"/>
</dbReference>
<reference evidence="3" key="1">
    <citation type="submission" date="2016-10" db="EMBL/GenBank/DDBJ databases">
        <authorList>
            <person name="Varghese N."/>
            <person name="Submissions S."/>
        </authorList>
    </citation>
    <scope>NUCLEOTIDE SEQUENCE [LARGE SCALE GENOMIC DNA]</scope>
    <source>
        <strain evidence="3">DSM 22703</strain>
    </source>
</reference>
<dbReference type="Proteomes" id="UP000198756">
    <property type="component" value="Unassembled WGS sequence"/>
</dbReference>
<dbReference type="RefSeq" id="WP_092729603.1">
    <property type="nucleotide sequence ID" value="NZ_FMXE01000010.1"/>
</dbReference>
<protein>
    <submittedName>
        <fullName evidence="2">Mannose-6-phosphate isomerase, cupin superfamily</fullName>
    </submittedName>
</protein>
<accession>A0A1G5XHY3</accession>
<dbReference type="Pfam" id="PF01050">
    <property type="entry name" value="MannoseP_isomer"/>
    <property type="match status" value="1"/>
</dbReference>
<dbReference type="InterPro" id="IPR011051">
    <property type="entry name" value="RmlC_Cupin_sf"/>
</dbReference>
<dbReference type="OrthoDB" id="9806359at2"/>
<evidence type="ECO:0000313" key="3">
    <source>
        <dbReference type="Proteomes" id="UP000198756"/>
    </source>
</evidence>
<name>A0A1G5XHY3_9BACT</name>
<gene>
    <name evidence="2" type="ORF">SAMN03080617_01791</name>
</gene>
<dbReference type="STRING" id="279824.SAMN03080617_01791"/>
<dbReference type="AlphaFoldDB" id="A0A1G5XHY3"/>
<feature type="domain" description="Mannose-6-phosphate isomerase type II C-terminal" evidence="1">
    <location>
        <begin position="73"/>
        <end position="168"/>
    </location>
</feature>
<dbReference type="GO" id="GO:0016853">
    <property type="term" value="F:isomerase activity"/>
    <property type="evidence" value="ECO:0007669"/>
    <property type="project" value="UniProtKB-KW"/>
</dbReference>
<dbReference type="EMBL" id="FMXE01000010">
    <property type="protein sequence ID" value="SDA69820.1"/>
    <property type="molecule type" value="Genomic_DNA"/>
</dbReference>
<evidence type="ECO:0000259" key="1">
    <source>
        <dbReference type="Pfam" id="PF01050"/>
    </source>
</evidence>